<protein>
    <submittedName>
        <fullName evidence="1">Uncharacterized protein</fullName>
    </submittedName>
</protein>
<comment type="caution">
    <text evidence="1">The sequence shown here is derived from an EMBL/GenBank/DDBJ whole genome shotgun (WGS) entry which is preliminary data.</text>
</comment>
<evidence type="ECO:0000313" key="1">
    <source>
        <dbReference type="EMBL" id="KAK2730290.1"/>
    </source>
</evidence>
<dbReference type="EMBL" id="VYYT01000688">
    <property type="protein sequence ID" value="KAK2730290.1"/>
    <property type="molecule type" value="Genomic_DNA"/>
</dbReference>
<keyword evidence="2" id="KW-1185">Reference proteome</keyword>
<sequence>MLYRAFSPAKRTVFLSILVRDLGPALRDALAVATLAPDKIEHQRDEKETTRIIQQYKSLLRGDDPLASATNNVFIALLHANHSVQFLTDEFAASRFSEFEKIHPEAARPLIPTERWRFAQALLRHQFLARITKGGDSPLEGSNVLHDFFGLFRPWEIHQLADIHSFICQMVERAFIYCRETTRPDRITIDSPPTELQKERAATYCDLGVLRRKFVSERARLAANPEIATAPWQLKRGWALQKEIYMRALARFNFLIAGPLTVSRGSDRVAERDRDIRDELYRREDTMPPLMHDENDYSGPPFGWVDAHAGINCQRWGVHLRREVLPADQEELTVRQRGWMVQSLNQWRWLGFAFWGRDRVELLKMRLLVFQTGWLTVAPPPAEECKVYTTPRVSRHRRRAPDAEASS</sequence>
<dbReference type="Proteomes" id="UP001281614">
    <property type="component" value="Unassembled WGS sequence"/>
</dbReference>
<dbReference type="AlphaFoldDB" id="A0AAE0CYE1"/>
<proteinExistence type="predicted"/>
<name>A0AAE0CYE1_COLKA</name>
<reference evidence="1" key="1">
    <citation type="submission" date="2023-02" db="EMBL/GenBank/DDBJ databases">
        <title>Colletotrichum kahawae CIFC_Que2 genome sequencing and assembly.</title>
        <authorList>
            <person name="Baroncelli R."/>
        </authorList>
    </citation>
    <scope>NUCLEOTIDE SEQUENCE</scope>
    <source>
        <strain evidence="1">CIFC_Que2</strain>
    </source>
</reference>
<accession>A0AAE0CYE1</accession>
<gene>
    <name evidence="1" type="ORF">CKAH01_09676</name>
</gene>
<organism evidence="1 2">
    <name type="scientific">Colletotrichum kahawae</name>
    <name type="common">Coffee berry disease fungus</name>
    <dbReference type="NCBI Taxonomy" id="34407"/>
    <lineage>
        <taxon>Eukaryota</taxon>
        <taxon>Fungi</taxon>
        <taxon>Dikarya</taxon>
        <taxon>Ascomycota</taxon>
        <taxon>Pezizomycotina</taxon>
        <taxon>Sordariomycetes</taxon>
        <taxon>Hypocreomycetidae</taxon>
        <taxon>Glomerellales</taxon>
        <taxon>Glomerellaceae</taxon>
        <taxon>Colletotrichum</taxon>
        <taxon>Colletotrichum gloeosporioides species complex</taxon>
    </lineage>
</organism>
<evidence type="ECO:0000313" key="2">
    <source>
        <dbReference type="Proteomes" id="UP001281614"/>
    </source>
</evidence>